<reference key="2">
    <citation type="submission" date="2011-03" db="EMBL/GenBank/DDBJ databases">
        <title>Complete genome sequence of the thermoacidophilic crenarchaeon Thermoproteus uzoniensis 768-20.</title>
        <authorList>
            <person name="Mardanov A.V."/>
            <person name="Gumerov V.M."/>
            <person name="Beletsky A.V."/>
            <person name="Prokofeva M.I."/>
            <person name="Bonch-Osmolovskaya E.A."/>
            <person name="Ravin N.V."/>
            <person name="Skryabin K.G."/>
        </authorList>
    </citation>
    <scope>NUCLEOTIDE SEQUENCE</scope>
    <source>
        <strain>768-20</strain>
    </source>
</reference>
<keyword evidence="9" id="KW-1185">Reference proteome</keyword>
<dbReference type="AlphaFoldDB" id="F2L0Q0"/>
<keyword evidence="5" id="KW-1278">Translocase</keyword>
<sequence length="120" mass="13385">MPPVLTVERLRLYYGMGKDVVKAVDGVSFELERGEVLAVVGESGSGKSSLGYAIMHLLPENVVLYDGKVLLRDGGAELDIVSMDEDALRRHVRWKRISMVFQASMNAIDPVRRWATSYTE</sequence>
<dbReference type="PANTHER" id="PTHR43297:SF14">
    <property type="entry name" value="ATPASE AAA-TYPE CORE DOMAIN-CONTAINING PROTEIN"/>
    <property type="match status" value="1"/>
</dbReference>
<name>F2L0Q0_THEU7</name>
<dbReference type="Gene3D" id="3.40.50.300">
    <property type="entry name" value="P-loop containing nucleotide triphosphate hydrolases"/>
    <property type="match status" value="1"/>
</dbReference>
<dbReference type="Proteomes" id="UP000008138">
    <property type="component" value="Chromosome"/>
</dbReference>
<evidence type="ECO:0000256" key="5">
    <source>
        <dbReference type="ARBA" id="ARBA00022967"/>
    </source>
</evidence>
<evidence type="ECO:0000256" key="2">
    <source>
        <dbReference type="ARBA" id="ARBA00022448"/>
    </source>
</evidence>
<dbReference type="GeneID" id="10360766"/>
<dbReference type="Pfam" id="PF00005">
    <property type="entry name" value="ABC_tran"/>
    <property type="match status" value="1"/>
</dbReference>
<dbReference type="GO" id="GO:0016020">
    <property type="term" value="C:membrane"/>
    <property type="evidence" value="ECO:0007669"/>
    <property type="project" value="UniProtKB-SubCell"/>
</dbReference>
<proteinExistence type="predicted"/>
<evidence type="ECO:0000313" key="8">
    <source>
        <dbReference type="EMBL" id="AEA12715.1"/>
    </source>
</evidence>
<keyword evidence="6" id="KW-0472">Membrane</keyword>
<keyword evidence="3" id="KW-1003">Cell membrane</keyword>
<accession>F2L0Q0</accession>
<organism evidence="8 9">
    <name type="scientific">Thermoproteus uzoniensis (strain 768-20)</name>
    <dbReference type="NCBI Taxonomy" id="999630"/>
    <lineage>
        <taxon>Archaea</taxon>
        <taxon>Thermoproteota</taxon>
        <taxon>Thermoprotei</taxon>
        <taxon>Thermoproteales</taxon>
        <taxon>Thermoproteaceae</taxon>
        <taxon>Thermoproteus</taxon>
    </lineage>
</organism>
<evidence type="ECO:0000256" key="3">
    <source>
        <dbReference type="ARBA" id="ARBA00022475"/>
    </source>
</evidence>
<reference evidence="8 9" key="1">
    <citation type="journal article" date="2011" name="J. Bacteriol.">
        <title>Complete genome sequence of the thermoacidophilic crenarchaeon Thermoproteus uzoniensis 768-20.</title>
        <authorList>
            <person name="Mardanov A.V."/>
            <person name="Gumerov V.M."/>
            <person name="Beletsky A.V."/>
            <person name="Prokofeva M.I."/>
            <person name="Bonch-Osmolovskaya E.A."/>
            <person name="Ravin N.V."/>
            <person name="Skryabin K.G."/>
        </authorList>
    </citation>
    <scope>NUCLEOTIDE SEQUENCE [LARGE SCALE GENOMIC DNA]</scope>
    <source>
        <strain evidence="8 9">768-20</strain>
    </source>
</reference>
<feature type="domain" description="ABC transporter" evidence="7">
    <location>
        <begin position="25"/>
        <end position="103"/>
    </location>
</feature>
<dbReference type="SUPFAM" id="SSF52540">
    <property type="entry name" value="P-loop containing nucleoside triphosphate hydrolases"/>
    <property type="match status" value="1"/>
</dbReference>
<dbReference type="OrthoDB" id="18209at2157"/>
<evidence type="ECO:0000256" key="1">
    <source>
        <dbReference type="ARBA" id="ARBA00004370"/>
    </source>
</evidence>
<dbReference type="STRING" id="999630.TUZN_1238"/>
<dbReference type="RefSeq" id="WP_013680051.1">
    <property type="nucleotide sequence ID" value="NC_015315.1"/>
</dbReference>
<keyword evidence="2" id="KW-0813">Transport</keyword>
<dbReference type="EMBL" id="CP002590">
    <property type="protein sequence ID" value="AEA12715.1"/>
    <property type="molecule type" value="Genomic_DNA"/>
</dbReference>
<dbReference type="HOGENOM" id="CLU_000604_1_23_2"/>
<dbReference type="InterPro" id="IPR003439">
    <property type="entry name" value="ABC_transporter-like_ATP-bd"/>
</dbReference>
<comment type="subcellular location">
    <subcellularLocation>
        <location evidence="1">Membrane</location>
    </subcellularLocation>
</comment>
<evidence type="ECO:0000256" key="6">
    <source>
        <dbReference type="ARBA" id="ARBA00023136"/>
    </source>
</evidence>
<dbReference type="PANTHER" id="PTHR43297">
    <property type="entry name" value="OLIGOPEPTIDE TRANSPORT ATP-BINDING PROTEIN APPD"/>
    <property type="match status" value="1"/>
</dbReference>
<dbReference type="eggNOG" id="arCOG00181">
    <property type="taxonomic scope" value="Archaea"/>
</dbReference>
<dbReference type="GO" id="GO:0005524">
    <property type="term" value="F:ATP binding"/>
    <property type="evidence" value="ECO:0007669"/>
    <property type="project" value="InterPro"/>
</dbReference>
<evidence type="ECO:0000256" key="4">
    <source>
        <dbReference type="ARBA" id="ARBA00022519"/>
    </source>
</evidence>
<evidence type="ECO:0000313" key="9">
    <source>
        <dbReference type="Proteomes" id="UP000008138"/>
    </source>
</evidence>
<gene>
    <name evidence="8" type="ordered locus">TUZN_1238</name>
</gene>
<dbReference type="GO" id="GO:0016887">
    <property type="term" value="F:ATP hydrolysis activity"/>
    <property type="evidence" value="ECO:0007669"/>
    <property type="project" value="InterPro"/>
</dbReference>
<dbReference type="KEGG" id="tuz:TUZN_1238"/>
<dbReference type="InterPro" id="IPR027417">
    <property type="entry name" value="P-loop_NTPase"/>
</dbReference>
<protein>
    <submittedName>
        <fullName evidence="8">Oligopeptide/dipeptide ABC transporter, ATPase subunit</fullName>
    </submittedName>
</protein>
<keyword evidence="4" id="KW-0997">Cell inner membrane</keyword>
<dbReference type="InterPro" id="IPR050388">
    <property type="entry name" value="ABC_Ni/Peptide_Import"/>
</dbReference>
<evidence type="ECO:0000259" key="7">
    <source>
        <dbReference type="Pfam" id="PF00005"/>
    </source>
</evidence>